<gene>
    <name evidence="2" type="ORF">BDZ83DRAFT_607847</name>
</gene>
<protein>
    <recommendedName>
        <fullName evidence="4">Secreted protein</fullName>
    </recommendedName>
</protein>
<evidence type="ECO:0008006" key="4">
    <source>
        <dbReference type="Google" id="ProtNLM"/>
    </source>
</evidence>
<evidence type="ECO:0000313" key="2">
    <source>
        <dbReference type="EMBL" id="KAK1728718.1"/>
    </source>
</evidence>
<feature type="signal peptide" evidence="1">
    <location>
        <begin position="1"/>
        <end position="29"/>
    </location>
</feature>
<evidence type="ECO:0000313" key="3">
    <source>
        <dbReference type="Proteomes" id="UP001244207"/>
    </source>
</evidence>
<reference evidence="2" key="1">
    <citation type="submission" date="2021-12" db="EMBL/GenBank/DDBJ databases">
        <title>Comparative genomics, transcriptomics and evolutionary studies reveal genomic signatures of adaptation to plant cell wall in hemibiotrophic fungi.</title>
        <authorList>
            <consortium name="DOE Joint Genome Institute"/>
            <person name="Baroncelli R."/>
            <person name="Diaz J.F."/>
            <person name="Benocci T."/>
            <person name="Peng M."/>
            <person name="Battaglia E."/>
            <person name="Haridas S."/>
            <person name="Andreopoulos W."/>
            <person name="Labutti K."/>
            <person name="Pangilinan J."/>
            <person name="Floch G.L."/>
            <person name="Makela M.R."/>
            <person name="Henrissat B."/>
            <person name="Grigoriev I.V."/>
            <person name="Crouch J.A."/>
            <person name="De Vries R.P."/>
            <person name="Sukno S.A."/>
            <person name="Thon M.R."/>
        </authorList>
    </citation>
    <scope>NUCLEOTIDE SEQUENCE</scope>
    <source>
        <strain evidence="2">CBS 112980</strain>
    </source>
</reference>
<feature type="chain" id="PRO_5042060870" description="Secreted protein" evidence="1">
    <location>
        <begin position="30"/>
        <end position="151"/>
    </location>
</feature>
<organism evidence="2 3">
    <name type="scientific">Glomerella acutata</name>
    <name type="common">Colletotrichum acutatum</name>
    <dbReference type="NCBI Taxonomy" id="27357"/>
    <lineage>
        <taxon>Eukaryota</taxon>
        <taxon>Fungi</taxon>
        <taxon>Dikarya</taxon>
        <taxon>Ascomycota</taxon>
        <taxon>Pezizomycotina</taxon>
        <taxon>Sordariomycetes</taxon>
        <taxon>Hypocreomycetidae</taxon>
        <taxon>Glomerellales</taxon>
        <taxon>Glomerellaceae</taxon>
        <taxon>Colletotrichum</taxon>
        <taxon>Colletotrichum acutatum species complex</taxon>
    </lineage>
</organism>
<comment type="caution">
    <text evidence="2">The sequence shown here is derived from an EMBL/GenBank/DDBJ whole genome shotgun (WGS) entry which is preliminary data.</text>
</comment>
<evidence type="ECO:0000256" key="1">
    <source>
        <dbReference type="SAM" id="SignalP"/>
    </source>
</evidence>
<name>A0AAD8USJ5_GLOAC</name>
<dbReference type="Proteomes" id="UP001244207">
    <property type="component" value="Unassembled WGS sequence"/>
</dbReference>
<sequence length="151" mass="17111">MMSRNPACSRPVGPLSGLLSALLVIIVQSTSISSPLGSSMRPDLALVENTTRVRYFLWSCDSASHRSRTQRKELAEERRLQREKNSQRRWTALAAHHLRLPATEDGEFLRQTRKVPNTSHSLPFCAHVHALEHSGLSTVYRPESCKDDHWV</sequence>
<keyword evidence="1" id="KW-0732">Signal</keyword>
<keyword evidence="3" id="KW-1185">Reference proteome</keyword>
<dbReference type="RefSeq" id="XP_060368773.1">
    <property type="nucleotide sequence ID" value="XM_060507454.1"/>
</dbReference>
<dbReference type="EMBL" id="JAHMHS010000015">
    <property type="protein sequence ID" value="KAK1728718.1"/>
    <property type="molecule type" value="Genomic_DNA"/>
</dbReference>
<proteinExistence type="predicted"/>
<accession>A0AAD8USJ5</accession>
<dbReference type="GeneID" id="85391353"/>
<dbReference type="AlphaFoldDB" id="A0AAD8USJ5"/>